<dbReference type="InterPro" id="IPR014776">
    <property type="entry name" value="4pyrrole_Mease_sub2"/>
</dbReference>
<evidence type="ECO:0000256" key="5">
    <source>
        <dbReference type="ARBA" id="ARBA00023244"/>
    </source>
</evidence>
<feature type="domain" description="Tetrapyrrole biosynthesis uroporphyrinogen III synthase" evidence="8">
    <location>
        <begin position="269"/>
        <end position="511"/>
    </location>
</feature>
<dbReference type="InterPro" id="IPR000878">
    <property type="entry name" value="4pyrrol_Mease"/>
</dbReference>
<evidence type="ECO:0000259" key="7">
    <source>
        <dbReference type="Pfam" id="PF00590"/>
    </source>
</evidence>
<evidence type="ECO:0000256" key="4">
    <source>
        <dbReference type="ARBA" id="ARBA00022691"/>
    </source>
</evidence>
<dbReference type="EC" id="2.1.1.107" evidence="1"/>
<dbReference type="PANTHER" id="PTHR45790">
    <property type="entry name" value="SIROHEME SYNTHASE-RELATED"/>
    <property type="match status" value="1"/>
</dbReference>
<dbReference type="InterPro" id="IPR006366">
    <property type="entry name" value="CobA/CysG_C"/>
</dbReference>
<dbReference type="NCBIfam" id="NF004790">
    <property type="entry name" value="PRK06136.1"/>
    <property type="match status" value="1"/>
</dbReference>
<dbReference type="InterPro" id="IPR003043">
    <property type="entry name" value="Uropor_MeTrfase_CS"/>
</dbReference>
<evidence type="ECO:0000259" key="8">
    <source>
        <dbReference type="Pfam" id="PF02602"/>
    </source>
</evidence>
<dbReference type="NCBIfam" id="TIGR01469">
    <property type="entry name" value="cobA_cysG_Cterm"/>
    <property type="match status" value="1"/>
</dbReference>
<protein>
    <recommendedName>
        <fullName evidence="1">uroporphyrinogen-III C-methyltransferase</fullName>
        <ecNumber evidence="1">2.1.1.107</ecNumber>
    </recommendedName>
</protein>
<dbReference type="InterPro" id="IPR050161">
    <property type="entry name" value="Siro_Cobalamin_biosynth"/>
</dbReference>
<dbReference type="InterPro" id="IPR035996">
    <property type="entry name" value="4pyrrol_Methylase_sf"/>
</dbReference>
<dbReference type="FunFam" id="3.30.950.10:FF:000001">
    <property type="entry name" value="Siroheme synthase"/>
    <property type="match status" value="1"/>
</dbReference>
<proteinExistence type="inferred from homology"/>
<name>A0A1G6B9V8_EUBOX</name>
<dbReference type="EMBL" id="FMXR01000009">
    <property type="protein sequence ID" value="SDB17432.1"/>
    <property type="molecule type" value="Genomic_DNA"/>
</dbReference>
<dbReference type="STRING" id="1732.SAMN02910417_01271"/>
<dbReference type="FunFam" id="3.40.1010.10:FF:000001">
    <property type="entry name" value="Siroheme synthase"/>
    <property type="match status" value="1"/>
</dbReference>
<evidence type="ECO:0000256" key="6">
    <source>
        <dbReference type="RuleBase" id="RU003960"/>
    </source>
</evidence>
<dbReference type="CDD" id="cd11642">
    <property type="entry name" value="SUMT"/>
    <property type="match status" value="1"/>
</dbReference>
<dbReference type="Pfam" id="PF00590">
    <property type="entry name" value="TP_methylase"/>
    <property type="match status" value="1"/>
</dbReference>
<evidence type="ECO:0000313" key="9">
    <source>
        <dbReference type="EMBL" id="SDB17432.1"/>
    </source>
</evidence>
<comment type="similarity">
    <text evidence="6">Belongs to the precorrin methyltransferase family.</text>
</comment>
<reference evidence="9 10" key="1">
    <citation type="submission" date="2016-10" db="EMBL/GenBank/DDBJ databases">
        <authorList>
            <person name="de Groot N.N."/>
        </authorList>
    </citation>
    <scope>NUCLEOTIDE SEQUENCE [LARGE SCALE GENOMIC DNA]</scope>
    <source>
        <strain evidence="9 10">DSM 3217</strain>
    </source>
</reference>
<dbReference type="SUPFAM" id="SSF53790">
    <property type="entry name" value="Tetrapyrrole methylase"/>
    <property type="match status" value="1"/>
</dbReference>
<accession>A0A1G6B9V8</accession>
<organism evidence="9 10">
    <name type="scientific">Eubacterium oxidoreducens</name>
    <dbReference type="NCBI Taxonomy" id="1732"/>
    <lineage>
        <taxon>Bacteria</taxon>
        <taxon>Bacillati</taxon>
        <taxon>Bacillota</taxon>
        <taxon>Clostridia</taxon>
        <taxon>Eubacteriales</taxon>
        <taxon>Eubacteriaceae</taxon>
        <taxon>Eubacterium</taxon>
    </lineage>
</organism>
<dbReference type="SUPFAM" id="SSF69618">
    <property type="entry name" value="HemD-like"/>
    <property type="match status" value="1"/>
</dbReference>
<sequence>MKRKYVYIAGAGPGNIEYMTVKVKRLLQKCDVIIYDSLVDIEALALCRTDAEKIYAGKRAGHHSMKQDEISRLIVQKAMEGNTVLRLKGGDPFVFGRGPEECEELKKNGIPYEVVPGITSAVAVPMAAGIPVTNRNMARSFTVITGHTASGEIKDDIDFEALAHTSGTLVFLMGLGAIGNITDSLIRSGMDENIPAAVISNGTMLNQYVLRGTLGTITDRCKADSNVISPAIIVVGKVSELNLNSNVRDGLEGINIIACGTMDFCKREEELMQEHGARVTKLPVLQIKEIEQEHKVDQVFSGIINREYGAIAFTGRNAIRIFMERLNKSGVDIRSLYNIDILAIGSSTASYLKEYGINADGIPDEYTSDGLARLIIQRANASKKDEYVIGNKVDSTSRYNVLIPRASKGNDVLASKLQKAGVSFDEIALYDTIANDHISEQIERVCLMDGVYDYITFASAEGVRLFMQNGGVIPEGVRAVCIGKYTQKALTEAGVYDCIVAQKATAEGIVEAILADHNSCG</sequence>
<dbReference type="CDD" id="cd06578">
    <property type="entry name" value="HemD"/>
    <property type="match status" value="1"/>
</dbReference>
<keyword evidence="5" id="KW-0627">Porphyrin biosynthesis</keyword>
<dbReference type="Proteomes" id="UP000199228">
    <property type="component" value="Unassembled WGS sequence"/>
</dbReference>
<dbReference type="InterPro" id="IPR003754">
    <property type="entry name" value="4pyrrol_synth_uPrphyn_synth"/>
</dbReference>
<evidence type="ECO:0000256" key="1">
    <source>
        <dbReference type="ARBA" id="ARBA00012162"/>
    </source>
</evidence>
<keyword evidence="3 6" id="KW-0808">Transferase</keyword>
<dbReference type="InterPro" id="IPR036108">
    <property type="entry name" value="4pyrrol_syn_uPrphyn_synt_sf"/>
</dbReference>
<evidence type="ECO:0000256" key="3">
    <source>
        <dbReference type="ARBA" id="ARBA00022679"/>
    </source>
</evidence>
<keyword evidence="2 6" id="KW-0489">Methyltransferase</keyword>
<dbReference type="GO" id="GO:0004852">
    <property type="term" value="F:uroporphyrinogen-III synthase activity"/>
    <property type="evidence" value="ECO:0007669"/>
    <property type="project" value="InterPro"/>
</dbReference>
<dbReference type="RefSeq" id="WP_090173386.1">
    <property type="nucleotide sequence ID" value="NZ_FMXR01000009.1"/>
</dbReference>
<evidence type="ECO:0000256" key="2">
    <source>
        <dbReference type="ARBA" id="ARBA00022603"/>
    </source>
</evidence>
<evidence type="ECO:0000313" key="10">
    <source>
        <dbReference type="Proteomes" id="UP000199228"/>
    </source>
</evidence>
<dbReference type="Gene3D" id="3.40.50.10090">
    <property type="match status" value="2"/>
</dbReference>
<keyword evidence="4" id="KW-0949">S-adenosyl-L-methionine</keyword>
<dbReference type="Gene3D" id="3.30.950.10">
    <property type="entry name" value="Methyltransferase, Cobalt-precorrin-4 Transmethylase, Domain 2"/>
    <property type="match status" value="1"/>
</dbReference>
<dbReference type="Pfam" id="PF02602">
    <property type="entry name" value="HEM4"/>
    <property type="match status" value="1"/>
</dbReference>
<dbReference type="Gene3D" id="3.40.1010.10">
    <property type="entry name" value="Cobalt-precorrin-4 Transmethylase, Domain 1"/>
    <property type="match status" value="1"/>
</dbReference>
<dbReference type="InterPro" id="IPR014777">
    <property type="entry name" value="4pyrrole_Mease_sub1"/>
</dbReference>
<dbReference type="OrthoDB" id="9815856at2"/>
<gene>
    <name evidence="9" type="ORF">SAMN02910417_01271</name>
</gene>
<dbReference type="PANTHER" id="PTHR45790:SF3">
    <property type="entry name" value="S-ADENOSYL-L-METHIONINE-DEPENDENT UROPORPHYRINOGEN III METHYLTRANSFERASE, CHLOROPLASTIC"/>
    <property type="match status" value="1"/>
</dbReference>
<dbReference type="AlphaFoldDB" id="A0A1G6B9V8"/>
<feature type="domain" description="Tetrapyrrole methylase" evidence="7">
    <location>
        <begin position="6"/>
        <end position="217"/>
    </location>
</feature>
<dbReference type="GO" id="GO:0004851">
    <property type="term" value="F:uroporphyrin-III C-methyltransferase activity"/>
    <property type="evidence" value="ECO:0007669"/>
    <property type="project" value="UniProtKB-EC"/>
</dbReference>
<dbReference type="GO" id="GO:0019354">
    <property type="term" value="P:siroheme biosynthetic process"/>
    <property type="evidence" value="ECO:0007669"/>
    <property type="project" value="InterPro"/>
</dbReference>
<keyword evidence="10" id="KW-1185">Reference proteome</keyword>
<dbReference type="PROSITE" id="PS00840">
    <property type="entry name" value="SUMT_2"/>
    <property type="match status" value="1"/>
</dbReference>
<dbReference type="GO" id="GO:0032259">
    <property type="term" value="P:methylation"/>
    <property type="evidence" value="ECO:0007669"/>
    <property type="project" value="UniProtKB-KW"/>
</dbReference>